<accession>A0ABQ6YLM4</accession>
<reference evidence="1 2" key="1">
    <citation type="submission" date="2019-07" db="EMBL/GenBank/DDBJ databases">
        <title>Genomic Encyclopedia of Type Strains, Phase IV (KMG-IV): sequencing the most valuable type-strain genomes for metagenomic binning, comparative biology and taxonomic classification.</title>
        <authorList>
            <person name="Goeker M."/>
        </authorList>
    </citation>
    <scope>NUCLEOTIDE SEQUENCE [LARGE SCALE GENOMIC DNA]</scope>
    <source>
        <strain evidence="1 2">DSM 44831</strain>
    </source>
</reference>
<name>A0ABQ6YLM4_9NOCA</name>
<sequence>MYEIAEIAGFAGAHGVWSVSDSSLLVPLIGYVGSDGAKGIVRFGFDDVGEAAQFGAEELRAGRPGWVHAALVVDAFLRLPSGRVDALIIDAVEYGPHRRSLKMAVPYRPHTSPQGFAVYRPKFIETSGFDAPDYHAMADVFFSGVDSHEEAAAVWNAHLVDQSV</sequence>
<evidence type="ECO:0000313" key="2">
    <source>
        <dbReference type="Proteomes" id="UP000798951"/>
    </source>
</evidence>
<dbReference type="EMBL" id="VMSD01000005">
    <property type="protein sequence ID" value="KAF0846485.1"/>
    <property type="molecule type" value="Genomic_DNA"/>
</dbReference>
<protein>
    <submittedName>
        <fullName evidence="1">Uncharacterized protein</fullName>
    </submittedName>
</protein>
<organism evidence="1 2">
    <name type="scientific">Nocardia caishijiensis</name>
    <dbReference type="NCBI Taxonomy" id="184756"/>
    <lineage>
        <taxon>Bacteria</taxon>
        <taxon>Bacillati</taxon>
        <taxon>Actinomycetota</taxon>
        <taxon>Actinomycetes</taxon>
        <taxon>Mycobacteriales</taxon>
        <taxon>Nocardiaceae</taxon>
        <taxon>Nocardia</taxon>
    </lineage>
</organism>
<gene>
    <name evidence="1" type="ORF">FNL39_105400</name>
</gene>
<dbReference type="Proteomes" id="UP000798951">
    <property type="component" value="Unassembled WGS sequence"/>
</dbReference>
<comment type="caution">
    <text evidence="1">The sequence shown here is derived from an EMBL/GenBank/DDBJ whole genome shotgun (WGS) entry which is preliminary data.</text>
</comment>
<keyword evidence="2" id="KW-1185">Reference proteome</keyword>
<evidence type="ECO:0000313" key="1">
    <source>
        <dbReference type="EMBL" id="KAF0846485.1"/>
    </source>
</evidence>
<proteinExistence type="predicted"/>